<dbReference type="InterPro" id="IPR014729">
    <property type="entry name" value="Rossmann-like_a/b/a_fold"/>
</dbReference>
<dbReference type="EMBL" id="BARS01035851">
    <property type="protein sequence ID" value="GAG23223.1"/>
    <property type="molecule type" value="Genomic_DNA"/>
</dbReference>
<dbReference type="PANTHER" id="PTHR43153">
    <property type="entry name" value="ELECTRON TRANSFER FLAVOPROTEIN ALPHA"/>
    <property type="match status" value="1"/>
</dbReference>
<organism evidence="3">
    <name type="scientific">marine sediment metagenome</name>
    <dbReference type="NCBI Taxonomy" id="412755"/>
    <lineage>
        <taxon>unclassified sequences</taxon>
        <taxon>metagenomes</taxon>
        <taxon>ecological metagenomes</taxon>
    </lineage>
</organism>
<dbReference type="InterPro" id="IPR029035">
    <property type="entry name" value="DHS-like_NAD/FAD-binding_dom"/>
</dbReference>
<feature type="non-terminal residue" evidence="3">
    <location>
        <position position="1"/>
    </location>
</feature>
<dbReference type="SMART" id="SM00893">
    <property type="entry name" value="ETF"/>
    <property type="match status" value="1"/>
</dbReference>
<dbReference type="InterPro" id="IPR033947">
    <property type="entry name" value="ETF_alpha_N"/>
</dbReference>
<sequence>IAKEYIAHGAHRVLKIDHPLLANYQVDLFTSTICDLIHEHGPDIFLLGGSDFGRELAPRVAKRLKVGLCADCIELELDPETGKLTASSPAFGGSVVARIAWSESRPWMATISPGIFKEQGHNESFRGEVVKVEKNIDEAQIRVRTVSSFREPKQARPLEDANVVIAGGRGMKDVNGFHYVRELAMMLGGEVGATRPAVDEHWTSHGNLIGQTGKSIKPRLLITCGTSGAIQYTAGIKEAETIVAVNRDPHAFIFQIA</sequence>
<dbReference type="SUPFAM" id="SSF52402">
    <property type="entry name" value="Adenine nucleotide alpha hydrolases-like"/>
    <property type="match status" value="1"/>
</dbReference>
<dbReference type="AlphaFoldDB" id="X0WFC4"/>
<feature type="domain" description="Electron transfer flavoprotein alpha/beta-subunit N-terminal" evidence="2">
    <location>
        <begin position="1"/>
        <end position="145"/>
    </location>
</feature>
<comment type="caution">
    <text evidence="3">The sequence shown here is derived from an EMBL/GenBank/DDBJ whole genome shotgun (WGS) entry which is preliminary data.</text>
</comment>
<evidence type="ECO:0000259" key="2">
    <source>
        <dbReference type="SMART" id="SM00893"/>
    </source>
</evidence>
<dbReference type="InterPro" id="IPR001308">
    <property type="entry name" value="ETF_a/FixB"/>
</dbReference>
<gene>
    <name evidence="3" type="ORF">S01H1_55183</name>
</gene>
<dbReference type="InterPro" id="IPR014730">
    <property type="entry name" value="ETF_a/b_N"/>
</dbReference>
<evidence type="ECO:0000256" key="1">
    <source>
        <dbReference type="ARBA" id="ARBA00005817"/>
    </source>
</evidence>
<dbReference type="GO" id="GO:0033539">
    <property type="term" value="P:fatty acid beta-oxidation using acyl-CoA dehydrogenase"/>
    <property type="evidence" value="ECO:0007669"/>
    <property type="project" value="TreeGrafter"/>
</dbReference>
<dbReference type="GO" id="GO:0009055">
    <property type="term" value="F:electron transfer activity"/>
    <property type="evidence" value="ECO:0007669"/>
    <property type="project" value="InterPro"/>
</dbReference>
<dbReference type="PANTHER" id="PTHR43153:SF1">
    <property type="entry name" value="ELECTRON TRANSFER FLAVOPROTEIN SUBUNIT ALPHA, MITOCHONDRIAL"/>
    <property type="match status" value="1"/>
</dbReference>
<comment type="similarity">
    <text evidence="1">Belongs to the ETF alpha-subunit/FixB family.</text>
</comment>
<dbReference type="InterPro" id="IPR014731">
    <property type="entry name" value="ETF_asu_C"/>
</dbReference>
<feature type="non-terminal residue" evidence="3">
    <location>
        <position position="257"/>
    </location>
</feature>
<name>X0WFC4_9ZZZZ</name>
<dbReference type="GO" id="GO:0050660">
    <property type="term" value="F:flavin adenine dinucleotide binding"/>
    <property type="evidence" value="ECO:0007669"/>
    <property type="project" value="InterPro"/>
</dbReference>
<dbReference type="Pfam" id="PF01012">
    <property type="entry name" value="ETF"/>
    <property type="match status" value="1"/>
</dbReference>
<dbReference type="Gene3D" id="3.40.50.620">
    <property type="entry name" value="HUPs"/>
    <property type="match status" value="1"/>
</dbReference>
<proteinExistence type="inferred from homology"/>
<dbReference type="Gene3D" id="3.40.50.1220">
    <property type="entry name" value="TPP-binding domain"/>
    <property type="match status" value="1"/>
</dbReference>
<dbReference type="CDD" id="cd01715">
    <property type="entry name" value="ETF_alpha"/>
    <property type="match status" value="1"/>
</dbReference>
<dbReference type="SUPFAM" id="SSF52467">
    <property type="entry name" value="DHS-like NAD/FAD-binding domain"/>
    <property type="match status" value="1"/>
</dbReference>
<protein>
    <recommendedName>
        <fullName evidence="2">Electron transfer flavoprotein alpha/beta-subunit N-terminal domain-containing protein</fullName>
    </recommendedName>
</protein>
<accession>X0WFC4</accession>
<reference evidence="3" key="1">
    <citation type="journal article" date="2014" name="Front. Microbiol.">
        <title>High frequency of phylogenetically diverse reductive dehalogenase-homologous genes in deep subseafloor sedimentary metagenomes.</title>
        <authorList>
            <person name="Kawai M."/>
            <person name="Futagami T."/>
            <person name="Toyoda A."/>
            <person name="Takaki Y."/>
            <person name="Nishi S."/>
            <person name="Hori S."/>
            <person name="Arai W."/>
            <person name="Tsubouchi T."/>
            <person name="Morono Y."/>
            <person name="Uchiyama I."/>
            <person name="Ito T."/>
            <person name="Fujiyama A."/>
            <person name="Inagaki F."/>
            <person name="Takami H."/>
        </authorList>
    </citation>
    <scope>NUCLEOTIDE SEQUENCE</scope>
    <source>
        <strain evidence="3">Expedition CK06-06</strain>
    </source>
</reference>
<dbReference type="PIRSF" id="PIRSF000089">
    <property type="entry name" value="Electra_flavoP_a"/>
    <property type="match status" value="1"/>
</dbReference>
<dbReference type="Pfam" id="PF00766">
    <property type="entry name" value="ETF_alpha"/>
    <property type="match status" value="1"/>
</dbReference>
<evidence type="ECO:0000313" key="3">
    <source>
        <dbReference type="EMBL" id="GAG23223.1"/>
    </source>
</evidence>